<evidence type="ECO:0000313" key="1">
    <source>
        <dbReference type="EMBL" id="GBM36462.1"/>
    </source>
</evidence>
<dbReference type="AlphaFoldDB" id="A0A4Y2F4L4"/>
<gene>
    <name evidence="1" type="ORF">AVEN_234839_1</name>
</gene>
<proteinExistence type="predicted"/>
<evidence type="ECO:0008006" key="3">
    <source>
        <dbReference type="Google" id="ProtNLM"/>
    </source>
</evidence>
<name>A0A4Y2F4L4_ARAVE</name>
<evidence type="ECO:0000313" key="2">
    <source>
        <dbReference type="Proteomes" id="UP000499080"/>
    </source>
</evidence>
<keyword evidence="2" id="KW-1185">Reference proteome</keyword>
<dbReference type="EMBL" id="BGPR01000811">
    <property type="protein sequence ID" value="GBM36462.1"/>
    <property type="molecule type" value="Genomic_DNA"/>
</dbReference>
<dbReference type="Proteomes" id="UP000499080">
    <property type="component" value="Unassembled WGS sequence"/>
</dbReference>
<organism evidence="1 2">
    <name type="scientific">Araneus ventricosus</name>
    <name type="common">Orbweaver spider</name>
    <name type="synonym">Epeira ventricosa</name>
    <dbReference type="NCBI Taxonomy" id="182803"/>
    <lineage>
        <taxon>Eukaryota</taxon>
        <taxon>Metazoa</taxon>
        <taxon>Ecdysozoa</taxon>
        <taxon>Arthropoda</taxon>
        <taxon>Chelicerata</taxon>
        <taxon>Arachnida</taxon>
        <taxon>Araneae</taxon>
        <taxon>Araneomorphae</taxon>
        <taxon>Entelegynae</taxon>
        <taxon>Araneoidea</taxon>
        <taxon>Araneidae</taxon>
        <taxon>Araneus</taxon>
    </lineage>
</organism>
<sequence>MAKEGRNVLLVLDNATCHKHQIALENVKLSIIARVDDSANASQLAERITLADAVEWSKFAWRDFDSGLVVKYFASCGMTNSAMEKQIFSFTETNTVDEIIELSKIAGIEYDQKTLECEDNLECFDDLSDNWEERLI</sequence>
<protein>
    <recommendedName>
        <fullName evidence="3">DDE-1 domain-containing protein</fullName>
    </recommendedName>
</protein>
<reference evidence="1 2" key="1">
    <citation type="journal article" date="2019" name="Sci. Rep.">
        <title>Orb-weaving spider Araneus ventricosus genome elucidates the spidroin gene catalogue.</title>
        <authorList>
            <person name="Kono N."/>
            <person name="Nakamura H."/>
            <person name="Ohtoshi R."/>
            <person name="Moran D.A.P."/>
            <person name="Shinohara A."/>
            <person name="Yoshida Y."/>
            <person name="Fujiwara M."/>
            <person name="Mori M."/>
            <person name="Tomita M."/>
            <person name="Arakawa K."/>
        </authorList>
    </citation>
    <scope>NUCLEOTIDE SEQUENCE [LARGE SCALE GENOMIC DNA]</scope>
</reference>
<comment type="caution">
    <text evidence="1">The sequence shown here is derived from an EMBL/GenBank/DDBJ whole genome shotgun (WGS) entry which is preliminary data.</text>
</comment>
<dbReference type="OrthoDB" id="8066856at2759"/>
<accession>A0A4Y2F4L4</accession>